<protein>
    <submittedName>
        <fullName evidence="1">Uncharacterized protein</fullName>
    </submittedName>
</protein>
<evidence type="ECO:0000313" key="2">
    <source>
        <dbReference type="Proteomes" id="UP001162992"/>
    </source>
</evidence>
<proteinExistence type="predicted"/>
<gene>
    <name evidence="1" type="ORF">O6H91_16G003700</name>
</gene>
<organism evidence="1 2">
    <name type="scientific">Diphasiastrum complanatum</name>
    <name type="common">Issler's clubmoss</name>
    <name type="synonym">Lycopodium complanatum</name>
    <dbReference type="NCBI Taxonomy" id="34168"/>
    <lineage>
        <taxon>Eukaryota</taxon>
        <taxon>Viridiplantae</taxon>
        <taxon>Streptophyta</taxon>
        <taxon>Embryophyta</taxon>
        <taxon>Tracheophyta</taxon>
        <taxon>Lycopodiopsida</taxon>
        <taxon>Lycopodiales</taxon>
        <taxon>Lycopodiaceae</taxon>
        <taxon>Lycopodioideae</taxon>
        <taxon>Diphasiastrum</taxon>
    </lineage>
</organism>
<keyword evidence="2" id="KW-1185">Reference proteome</keyword>
<dbReference type="EMBL" id="CM055107">
    <property type="protein sequence ID" value="KAJ7526372.1"/>
    <property type="molecule type" value="Genomic_DNA"/>
</dbReference>
<sequence length="262" mass="28077">MFFICLVMALAMAGSLHEAARNGDVEALLAALASDPASINDRDRHSRTALHLGAWAGHEQVVKLLCEKNGDVGAAASDDMAAIHFASQKGHIQIVRVLLAAGASVSSRTRKGMTPLHYAVQGSHKDLIKLLVKRGANVSAENKAGKRPLDLAKDQSIIELLETTATEQRSNKRAKEKGGAGGTNEESEKEPCPEALDKIDEKVQAFGQSGTTCEPLKLGRRNKDLSSTEDDRDVEDFSPKQKKSKIALSHLFQDSDGDGEAA</sequence>
<name>A0ACC2B9I3_DIPCM</name>
<dbReference type="Proteomes" id="UP001162992">
    <property type="component" value="Chromosome 16"/>
</dbReference>
<accession>A0ACC2B9I3</accession>
<reference evidence="2" key="1">
    <citation type="journal article" date="2024" name="Proc. Natl. Acad. Sci. U.S.A.">
        <title>Extraordinary preservation of gene collinearity over three hundred million years revealed in homosporous lycophytes.</title>
        <authorList>
            <person name="Li C."/>
            <person name="Wickell D."/>
            <person name="Kuo L.Y."/>
            <person name="Chen X."/>
            <person name="Nie B."/>
            <person name="Liao X."/>
            <person name="Peng D."/>
            <person name="Ji J."/>
            <person name="Jenkins J."/>
            <person name="Williams M."/>
            <person name="Shu S."/>
            <person name="Plott C."/>
            <person name="Barry K."/>
            <person name="Rajasekar S."/>
            <person name="Grimwood J."/>
            <person name="Han X."/>
            <person name="Sun S."/>
            <person name="Hou Z."/>
            <person name="He W."/>
            <person name="Dai G."/>
            <person name="Sun C."/>
            <person name="Schmutz J."/>
            <person name="Leebens-Mack J.H."/>
            <person name="Li F.W."/>
            <person name="Wang L."/>
        </authorList>
    </citation>
    <scope>NUCLEOTIDE SEQUENCE [LARGE SCALE GENOMIC DNA]</scope>
    <source>
        <strain evidence="2">cv. PW_Plant_1</strain>
    </source>
</reference>
<comment type="caution">
    <text evidence="1">The sequence shown here is derived from an EMBL/GenBank/DDBJ whole genome shotgun (WGS) entry which is preliminary data.</text>
</comment>
<evidence type="ECO:0000313" key="1">
    <source>
        <dbReference type="EMBL" id="KAJ7526372.1"/>
    </source>
</evidence>